<dbReference type="InterPro" id="IPR003953">
    <property type="entry name" value="FAD-dep_OxRdtase_2_FAD-bd"/>
</dbReference>
<organism evidence="4 5">
    <name type="scientific">Cryobacterium zongtaii</name>
    <dbReference type="NCBI Taxonomy" id="1259217"/>
    <lineage>
        <taxon>Bacteria</taxon>
        <taxon>Bacillati</taxon>
        <taxon>Actinomycetota</taxon>
        <taxon>Actinomycetes</taxon>
        <taxon>Micrococcales</taxon>
        <taxon>Microbacteriaceae</taxon>
        <taxon>Cryobacterium</taxon>
    </lineage>
</organism>
<protein>
    <submittedName>
        <fullName evidence="4">FAD-binding dehydrogenase</fullName>
    </submittedName>
</protein>
<dbReference type="PIRSF" id="PIRSF036654">
    <property type="entry name" value="UCP036654"/>
    <property type="match status" value="1"/>
</dbReference>
<dbReference type="InterPro" id="IPR027477">
    <property type="entry name" value="Succ_DH/fumarate_Rdtase_cat_sf"/>
</dbReference>
<dbReference type="SUPFAM" id="SSF51905">
    <property type="entry name" value="FAD/NAD(P)-binding domain"/>
    <property type="match status" value="1"/>
</dbReference>
<dbReference type="NCBIfam" id="NF009472">
    <property type="entry name" value="PRK12834.1"/>
    <property type="match status" value="1"/>
</dbReference>
<dbReference type="AlphaFoldDB" id="A0A2S3Z8K6"/>
<dbReference type="InterPro" id="IPR014614">
    <property type="entry name" value="KsdD_DH"/>
</dbReference>
<comment type="caution">
    <text evidence="4">The sequence shown here is derived from an EMBL/GenBank/DDBJ whole genome shotgun (WGS) entry which is preliminary data.</text>
</comment>
<dbReference type="PANTHER" id="PTHR43260">
    <property type="entry name" value="3-KETOSTEROID-DELTA-1-DEHYDROGENASE"/>
    <property type="match status" value="1"/>
</dbReference>
<evidence type="ECO:0000313" key="4">
    <source>
        <dbReference type="EMBL" id="POH61885.1"/>
    </source>
</evidence>
<dbReference type="OrthoDB" id="9813348at2"/>
<sequence>MSPARPGLPTHPNTTADVIVVGAGLAGLVATAELVEAGKRVLLVDQENAASLGGQAWWSFGGLFLVDSPEQRRMGVTDSLALARQDWFASAGFDRGEDYWPTRWAEAYLNFAAGEKRAWLKERGVTFFPVVGWAERGGYTALEHGNSVPRFHIVWGTGPAILEPFITRVREGVRAGLVTTLHRHQVDELIVEGGAMAGVRGSLLIPSAAARGQASSREVVGEFELRASAVIVTSGGIGGNHDLVRAQWPARLGPAPAKLLSGVPAHVDGRMLGITEKAGARLINGDRMWHYTEGIVNHDPVWPAHGIRILPGPSSLWLDATGKRLPAPLFPGFDTLGTMEHLLKTGHEHSWFVLTQKIIEKEFALSGSEQNPDLTGKDLRLLAQRLRSGAPGPVEAFKSKGEDFVVADTLHQLVKGMQQRSPEVHINAAQVEREILARDRELDNDFSKDAQINAIRQARHYRGDKLIRVASPHKLLDRANGPLIAVKLHLLTRKSLGGIETDLSARALGADGQPVPGLYAAGEAAGFGGGGVHGYRSLEGTFLGGCLFSGRTAGRAVAAAL</sequence>
<accession>A0A2S3Z8K6</accession>
<name>A0A2S3Z8K6_9MICO</name>
<reference evidence="4 5" key="1">
    <citation type="submission" date="2018-01" db="EMBL/GenBank/DDBJ databases">
        <title>Cryobacterium sp. nov., from glaciers in China.</title>
        <authorList>
            <person name="Liu Q."/>
            <person name="Xin Y.-H."/>
        </authorList>
    </citation>
    <scope>NUCLEOTIDE SEQUENCE [LARGE SCALE GENOMIC DNA]</scope>
    <source>
        <strain evidence="4 5">TMB1-8</strain>
    </source>
</reference>
<keyword evidence="1" id="KW-0285">Flavoprotein</keyword>
<proteinExistence type="predicted"/>
<dbReference type="InterPro" id="IPR036188">
    <property type="entry name" value="FAD/NAD-bd_sf"/>
</dbReference>
<evidence type="ECO:0000313" key="5">
    <source>
        <dbReference type="Proteomes" id="UP000237104"/>
    </source>
</evidence>
<dbReference type="Pfam" id="PF00890">
    <property type="entry name" value="FAD_binding_2"/>
    <property type="match status" value="1"/>
</dbReference>
<gene>
    <name evidence="4" type="ORF">C3B59_15005</name>
</gene>
<keyword evidence="2" id="KW-0560">Oxidoreductase</keyword>
<evidence type="ECO:0000256" key="1">
    <source>
        <dbReference type="ARBA" id="ARBA00022630"/>
    </source>
</evidence>
<feature type="domain" description="FAD-dependent oxidoreductase 2 FAD-binding" evidence="3">
    <location>
        <begin position="17"/>
        <end position="543"/>
    </location>
</feature>
<dbReference type="PANTHER" id="PTHR43260:SF1">
    <property type="entry name" value="KSDD-LIKE STEROID DEHYDROGENASE RV0785"/>
    <property type="match status" value="1"/>
</dbReference>
<dbReference type="EMBL" id="PPXF01000058">
    <property type="protein sequence ID" value="POH61885.1"/>
    <property type="molecule type" value="Genomic_DNA"/>
</dbReference>
<dbReference type="Gene3D" id="3.50.50.60">
    <property type="entry name" value="FAD/NAD(P)-binding domain"/>
    <property type="match status" value="1"/>
</dbReference>
<dbReference type="GO" id="GO:0033765">
    <property type="term" value="F:steroid dehydrogenase activity, acting on the CH-CH group of donors"/>
    <property type="evidence" value="ECO:0007669"/>
    <property type="project" value="UniProtKB-ARBA"/>
</dbReference>
<dbReference type="Proteomes" id="UP000237104">
    <property type="component" value="Unassembled WGS sequence"/>
</dbReference>
<evidence type="ECO:0000259" key="3">
    <source>
        <dbReference type="Pfam" id="PF00890"/>
    </source>
</evidence>
<dbReference type="Gene3D" id="3.90.700.10">
    <property type="entry name" value="Succinate dehydrogenase/fumarate reductase flavoprotein, catalytic domain"/>
    <property type="match status" value="1"/>
</dbReference>
<dbReference type="RefSeq" id="WP_103432001.1">
    <property type="nucleotide sequence ID" value="NZ_PPXF01000058.1"/>
</dbReference>
<evidence type="ECO:0000256" key="2">
    <source>
        <dbReference type="ARBA" id="ARBA00023002"/>
    </source>
</evidence>